<organism evidence="3 4">
    <name type="scientific">Duganella vulcania</name>
    <dbReference type="NCBI Taxonomy" id="2692166"/>
    <lineage>
        <taxon>Bacteria</taxon>
        <taxon>Pseudomonadati</taxon>
        <taxon>Pseudomonadota</taxon>
        <taxon>Betaproteobacteria</taxon>
        <taxon>Burkholderiales</taxon>
        <taxon>Oxalobacteraceae</taxon>
        <taxon>Telluria group</taxon>
        <taxon>Duganella</taxon>
    </lineage>
</organism>
<dbReference type="GO" id="GO:0015074">
    <property type="term" value="P:DNA integration"/>
    <property type="evidence" value="ECO:0007669"/>
    <property type="project" value="InterPro"/>
</dbReference>
<keyword evidence="4" id="KW-1185">Reference proteome</keyword>
<proteinExistence type="predicted"/>
<dbReference type="SUPFAM" id="SSF56349">
    <property type="entry name" value="DNA breaking-rejoining enzymes"/>
    <property type="match status" value="1"/>
</dbReference>
<feature type="domain" description="Tyr recombinase" evidence="2">
    <location>
        <begin position="120"/>
        <end position="321"/>
    </location>
</feature>
<name>A0A845HEN1_9BURK</name>
<keyword evidence="1" id="KW-0233">DNA recombination</keyword>
<dbReference type="InterPro" id="IPR013762">
    <property type="entry name" value="Integrase-like_cat_sf"/>
</dbReference>
<dbReference type="GO" id="GO:0003677">
    <property type="term" value="F:DNA binding"/>
    <property type="evidence" value="ECO:0007669"/>
    <property type="project" value="InterPro"/>
</dbReference>
<evidence type="ECO:0000256" key="1">
    <source>
        <dbReference type="ARBA" id="ARBA00023172"/>
    </source>
</evidence>
<dbReference type="InterPro" id="IPR011010">
    <property type="entry name" value="DNA_brk_join_enz"/>
</dbReference>
<dbReference type="Pfam" id="PF00589">
    <property type="entry name" value="Phage_integrase"/>
    <property type="match status" value="1"/>
</dbReference>
<reference evidence="3 4" key="1">
    <citation type="submission" date="2019-12" db="EMBL/GenBank/DDBJ databases">
        <title>Novel species isolated from a subtropical stream in China.</title>
        <authorList>
            <person name="Lu H."/>
        </authorList>
    </citation>
    <scope>NUCLEOTIDE SEQUENCE [LARGE SCALE GENOMIC DNA]</scope>
    <source>
        <strain evidence="3 4">FT107W</strain>
    </source>
</reference>
<dbReference type="EMBL" id="WWCV01000011">
    <property type="protein sequence ID" value="MYN16747.1"/>
    <property type="molecule type" value="Genomic_DNA"/>
</dbReference>
<dbReference type="Gene3D" id="1.10.443.10">
    <property type="entry name" value="Intergrase catalytic core"/>
    <property type="match status" value="1"/>
</dbReference>
<protein>
    <submittedName>
        <fullName evidence="3">Site-specific integrase</fullName>
    </submittedName>
</protein>
<dbReference type="PROSITE" id="PS51898">
    <property type="entry name" value="TYR_RECOMBINASE"/>
    <property type="match status" value="1"/>
</dbReference>
<dbReference type="AlphaFoldDB" id="A0A845HEN1"/>
<gene>
    <name evidence="3" type="ORF">GTP81_08275</name>
</gene>
<accession>A0A845HEN1</accession>
<evidence type="ECO:0000259" key="2">
    <source>
        <dbReference type="PROSITE" id="PS51898"/>
    </source>
</evidence>
<comment type="caution">
    <text evidence="3">The sequence shown here is derived from an EMBL/GenBank/DDBJ whole genome shotgun (WGS) entry which is preliminary data.</text>
</comment>
<dbReference type="InterPro" id="IPR002104">
    <property type="entry name" value="Integrase_catalytic"/>
</dbReference>
<evidence type="ECO:0000313" key="3">
    <source>
        <dbReference type="EMBL" id="MYN16747.1"/>
    </source>
</evidence>
<dbReference type="Proteomes" id="UP000484875">
    <property type="component" value="Unassembled WGS sequence"/>
</dbReference>
<evidence type="ECO:0000313" key="4">
    <source>
        <dbReference type="Proteomes" id="UP000484875"/>
    </source>
</evidence>
<dbReference type="GO" id="GO:0006310">
    <property type="term" value="P:DNA recombination"/>
    <property type="evidence" value="ECO:0007669"/>
    <property type="project" value="UniProtKB-KW"/>
</dbReference>
<sequence length="449" mass="49999">MLHIDFGSRQEHCRIVLKHVFAMMLEQNLSTSTIAKYFGELPQLRDEDIELLLQTGPLEIGTLWAEWRAREWAVAAYTLAKNVLYLLCIYRWNGWSSEYRTFLSTTLALPAVNKYAGVRSGDVFLSADEEALIVRHLDEIAQKIKGGAHVPYSSAADAGMLICAYQFAMRPVQIAMLDVRRVRIWQDGIDADLTVHVTFHMAKQRGKETRIPLTRRVKREWACIFVYLQSALDCIAASPSPKFFQANSSAEVGQRIATLVRSLIGTGELGTATDLRHTAAQRLVDAGASHEELAEFLGHAQTNTGLIYYATSASHAERVNRALGASTIYRQVAKIAHDRFISPDELAALKEEQQIAAVPHGVSISGIGGCKSGQPSCPYNPITSCYGCRKFMPTTDLNLHRQVLIDMRDVVLLFERSSRGDLKSPAYMQLQRTIAEIQTVIGELEGDDE</sequence>